<evidence type="ECO:0000313" key="3">
    <source>
        <dbReference type="EMBL" id="KAL0830925.1"/>
    </source>
</evidence>
<comment type="caution">
    <text evidence="3">The sequence shown here is derived from an EMBL/GenBank/DDBJ whole genome shotgun (WGS) entry which is preliminary data.</text>
</comment>
<name>A0ABD0SZ30_LOXSC</name>
<feature type="region of interest" description="Disordered" evidence="1">
    <location>
        <begin position="404"/>
        <end position="423"/>
    </location>
</feature>
<proteinExistence type="predicted"/>
<evidence type="ECO:0000256" key="1">
    <source>
        <dbReference type="SAM" id="MobiDB-lite"/>
    </source>
</evidence>
<protein>
    <submittedName>
        <fullName evidence="3">Uncharacterized protein</fullName>
    </submittedName>
</protein>
<dbReference type="EMBL" id="JBEDNZ010000013">
    <property type="protein sequence ID" value="KAL0830925.1"/>
    <property type="molecule type" value="Genomic_DNA"/>
</dbReference>
<feature type="chain" id="PRO_5044814176" evidence="2">
    <location>
        <begin position="18"/>
        <end position="423"/>
    </location>
</feature>
<organism evidence="3 4">
    <name type="scientific">Loxostege sticticalis</name>
    <name type="common">Beet webworm moth</name>
    <dbReference type="NCBI Taxonomy" id="481309"/>
    <lineage>
        <taxon>Eukaryota</taxon>
        <taxon>Metazoa</taxon>
        <taxon>Ecdysozoa</taxon>
        <taxon>Arthropoda</taxon>
        <taxon>Hexapoda</taxon>
        <taxon>Insecta</taxon>
        <taxon>Pterygota</taxon>
        <taxon>Neoptera</taxon>
        <taxon>Endopterygota</taxon>
        <taxon>Lepidoptera</taxon>
        <taxon>Glossata</taxon>
        <taxon>Ditrysia</taxon>
        <taxon>Pyraloidea</taxon>
        <taxon>Crambidae</taxon>
        <taxon>Pyraustinae</taxon>
        <taxon>Loxostege</taxon>
    </lineage>
</organism>
<sequence>MNFGVVVLAVALGCAGAEKWRWPEGAASVRIDTKVRFIDDAPLKEHKSVANETMATRSEVQADEPQFVEPSNTEGFYNRPPGVGRYPVRVEAHKAPYRVDNHGIYSMRKTPHYYSDGTLDSLQYCKCVSTPECSSPSVDSVKACGVGKFLCCYKKPNKNPLQNTEFFNELEDERPVLLPGQGERAGAFPPPPNSALTALSGVFGPGHVHEAALLSNVQDYRQPEHTLLIGPHGPAGQIRPKEPVLVGPEGPTGIIGPGQKQVLVGPEGPTGIIGPGQNRGVISPSQQDRGVLVGPGGPTGIIGPGQNRGVVGPGQQDRGVLVGPGGPTGVIGPGYNKQEYEYFNKANQDIGQSESAQRGILVGPGGPTGIIGPAGYGRRPVLVGPGGPTGIIGPYGGRNTPPVLVGPGGPTGIIGPPRRYYGK</sequence>
<evidence type="ECO:0000313" key="4">
    <source>
        <dbReference type="Proteomes" id="UP001549921"/>
    </source>
</evidence>
<accession>A0ABD0SZ30</accession>
<evidence type="ECO:0000256" key="2">
    <source>
        <dbReference type="SAM" id="SignalP"/>
    </source>
</evidence>
<gene>
    <name evidence="3" type="ORF">ABMA28_003007</name>
</gene>
<dbReference type="Proteomes" id="UP001549921">
    <property type="component" value="Unassembled WGS sequence"/>
</dbReference>
<reference evidence="3 4" key="1">
    <citation type="submission" date="2024-06" db="EMBL/GenBank/DDBJ databases">
        <title>A chromosome-level genome assembly of beet webworm, Loxostege sticticalis.</title>
        <authorList>
            <person name="Zhang Y."/>
        </authorList>
    </citation>
    <scope>NUCLEOTIDE SEQUENCE [LARGE SCALE GENOMIC DNA]</scope>
    <source>
        <strain evidence="3">AQ028</strain>
        <tissue evidence="3">Male pupae</tissue>
    </source>
</reference>
<keyword evidence="2" id="KW-0732">Signal</keyword>
<feature type="signal peptide" evidence="2">
    <location>
        <begin position="1"/>
        <end position="17"/>
    </location>
</feature>
<dbReference type="AlphaFoldDB" id="A0ABD0SZ30"/>